<accession>A0A238HHM9</accession>
<dbReference type="InterPro" id="IPR008207">
    <property type="entry name" value="Sig_transdc_His_kin_Hpt_dom"/>
</dbReference>
<keyword evidence="4 9" id="KW-0597">Phosphoprotein</keyword>
<keyword evidence="7" id="KW-0902">Two-component regulatory system</keyword>
<dbReference type="PANTHER" id="PTHR43395:SF10">
    <property type="entry name" value="CHEMOTAXIS PROTEIN CHEA"/>
    <property type="match status" value="1"/>
</dbReference>
<reference evidence="13" key="1">
    <citation type="submission" date="2017-05" db="EMBL/GenBank/DDBJ databases">
        <authorList>
            <person name="Song R."/>
            <person name="Chenine A.L."/>
            <person name="Ruprecht R.M."/>
        </authorList>
    </citation>
    <scope>NUCLEOTIDE SEQUENCE</scope>
    <source>
        <strain evidence="13">Kingella_eburonensis</strain>
    </source>
</reference>
<dbReference type="InterPro" id="IPR036641">
    <property type="entry name" value="HPT_dom_sf"/>
</dbReference>
<dbReference type="InterPro" id="IPR051315">
    <property type="entry name" value="Bact_Chemotaxis_CheA"/>
</dbReference>
<proteinExistence type="predicted"/>
<dbReference type="Proteomes" id="UP000215450">
    <property type="component" value="Unassembled WGS sequence"/>
</dbReference>
<dbReference type="RefSeq" id="WP_095063234.1">
    <property type="nucleotide sequence ID" value="NZ_FXUV02000032.1"/>
</dbReference>
<evidence type="ECO:0000256" key="7">
    <source>
        <dbReference type="ARBA" id="ARBA00023012"/>
    </source>
</evidence>
<evidence type="ECO:0000256" key="8">
    <source>
        <dbReference type="ARBA" id="ARBA00035100"/>
    </source>
</evidence>
<keyword evidence="10" id="KW-0472">Membrane</keyword>
<keyword evidence="10" id="KW-1133">Transmembrane helix</keyword>
<dbReference type="EC" id="2.7.13.3" evidence="2"/>
<dbReference type="SUPFAM" id="SSF55874">
    <property type="entry name" value="ATPase domain of HSP90 chaperone/DNA topoisomerase II/histidine kinase"/>
    <property type="match status" value="1"/>
</dbReference>
<dbReference type="PROSITE" id="PS50109">
    <property type="entry name" value="HIS_KIN"/>
    <property type="match status" value="1"/>
</dbReference>
<gene>
    <name evidence="13" type="primary">cheA_1</name>
    <name evidence="14" type="ORF">KEBURONENSIS_00313</name>
    <name evidence="13" type="ORF">KEBURONENSIS_00482</name>
</gene>
<feature type="transmembrane region" description="Helical" evidence="10">
    <location>
        <begin position="209"/>
        <end position="226"/>
    </location>
</feature>
<keyword evidence="15" id="KW-1185">Reference proteome</keyword>
<dbReference type="InterPro" id="IPR036890">
    <property type="entry name" value="HATPase_C_sf"/>
</dbReference>
<dbReference type="InterPro" id="IPR004358">
    <property type="entry name" value="Sig_transdc_His_kin-like_C"/>
</dbReference>
<dbReference type="InterPro" id="IPR003594">
    <property type="entry name" value="HATPase_dom"/>
</dbReference>
<dbReference type="InterPro" id="IPR005467">
    <property type="entry name" value="His_kinase_dom"/>
</dbReference>
<evidence type="ECO:0000256" key="5">
    <source>
        <dbReference type="ARBA" id="ARBA00022679"/>
    </source>
</evidence>
<dbReference type="FunFam" id="3.30.565.10:FF:000016">
    <property type="entry name" value="Chemotaxis protein CheA, putative"/>
    <property type="match status" value="1"/>
</dbReference>
<name>A0A238HHM9_9NEIS</name>
<dbReference type="OrthoDB" id="9146932at2"/>
<feature type="modified residue" description="Phosphohistidine" evidence="9">
    <location>
        <position position="440"/>
    </location>
</feature>
<dbReference type="Gene3D" id="3.30.450.20">
    <property type="entry name" value="PAS domain"/>
    <property type="match status" value="1"/>
</dbReference>
<evidence type="ECO:0000313" key="13">
    <source>
        <dbReference type="EMBL" id="SMQ13253.1"/>
    </source>
</evidence>
<feature type="domain" description="HPt" evidence="12">
    <location>
        <begin position="392"/>
        <end position="506"/>
    </location>
</feature>
<dbReference type="EMBL" id="FXUV02000032">
    <property type="protein sequence ID" value="SNB73605.1"/>
    <property type="molecule type" value="Genomic_DNA"/>
</dbReference>
<evidence type="ECO:0000256" key="10">
    <source>
        <dbReference type="SAM" id="Phobius"/>
    </source>
</evidence>
<evidence type="ECO:0000256" key="3">
    <source>
        <dbReference type="ARBA" id="ARBA00021495"/>
    </source>
</evidence>
<evidence type="ECO:0000256" key="6">
    <source>
        <dbReference type="ARBA" id="ARBA00022777"/>
    </source>
</evidence>
<dbReference type="Gene3D" id="3.30.565.10">
    <property type="entry name" value="Histidine kinase-like ATPase, C-terminal domain"/>
    <property type="match status" value="1"/>
</dbReference>
<organism evidence="13">
    <name type="scientific">Kingella negevensis</name>
    <dbReference type="NCBI Taxonomy" id="1522312"/>
    <lineage>
        <taxon>Bacteria</taxon>
        <taxon>Pseudomonadati</taxon>
        <taxon>Pseudomonadota</taxon>
        <taxon>Betaproteobacteria</taxon>
        <taxon>Neisseriales</taxon>
        <taxon>Neisseriaceae</taxon>
        <taxon>Kingella</taxon>
    </lineage>
</organism>
<feature type="domain" description="Histidine kinase" evidence="11">
    <location>
        <begin position="566"/>
        <end position="702"/>
    </location>
</feature>
<comment type="function">
    <text evidence="8">Involved in the transmission of sensory signals from the chemoreceptors to the flagellar motors. CheA is autophosphorylated; it can transfer its phosphate group to either CheB or CheY.</text>
</comment>
<evidence type="ECO:0000256" key="1">
    <source>
        <dbReference type="ARBA" id="ARBA00000085"/>
    </source>
</evidence>
<dbReference type="SMART" id="SM00387">
    <property type="entry name" value="HATPase_c"/>
    <property type="match status" value="1"/>
</dbReference>
<dbReference type="Gene3D" id="1.20.120.160">
    <property type="entry name" value="HPT domain"/>
    <property type="match status" value="1"/>
</dbReference>
<comment type="catalytic activity">
    <reaction evidence="1">
        <text>ATP + protein L-histidine = ADP + protein N-phospho-L-histidine.</text>
        <dbReference type="EC" id="2.7.13.3"/>
    </reaction>
</comment>
<dbReference type="PRINTS" id="PR00344">
    <property type="entry name" value="BCTRLSENSOR"/>
</dbReference>
<dbReference type="AlphaFoldDB" id="A0A238HHM9"/>
<feature type="transmembrane region" description="Helical" evidence="10">
    <location>
        <begin position="23"/>
        <end position="45"/>
    </location>
</feature>
<dbReference type="EMBL" id="FXUV01000052">
    <property type="protein sequence ID" value="SMQ13253.1"/>
    <property type="molecule type" value="Genomic_DNA"/>
</dbReference>
<keyword evidence="5 13" id="KW-0808">Transferase</keyword>
<protein>
    <recommendedName>
        <fullName evidence="3">Chemotaxis protein CheA</fullName>
        <ecNumber evidence="2">2.7.13.3</ecNumber>
    </recommendedName>
</protein>
<dbReference type="Pfam" id="PF02518">
    <property type="entry name" value="HATPase_c"/>
    <property type="match status" value="1"/>
</dbReference>
<evidence type="ECO:0000313" key="15">
    <source>
        <dbReference type="Proteomes" id="UP000215450"/>
    </source>
</evidence>
<dbReference type="PROSITE" id="PS50894">
    <property type="entry name" value="HPT"/>
    <property type="match status" value="1"/>
</dbReference>
<dbReference type="PANTHER" id="PTHR43395">
    <property type="entry name" value="SENSOR HISTIDINE KINASE CHEA"/>
    <property type="match status" value="1"/>
</dbReference>
<sequence>MAADKKAAQSSSKNAAFMRYRDLIISISVFLVLLVGMLGASIFLARNARLNTQTAEVVNDLQLAVKTIQQQLYALKLSYGEDPNSPHITNTLNNLKDAQSRVIKSQETLRNGGEYTLGDGFTVTINALSGHYVEHLNNIKAAYDPLNADIDNYLKTATSPTATSTPLDLAVLRAQSAEEPITQNVNELYTETEKASAAANNALTTAQGVGVLAAILYLVAFLFYFIRKLVASDQEAEAARRETTEIMDTVNTGLFLLDRDLNIGSQYSKELENLVGQTNLGGKNLLDVLAGLITEEDLNTTHAFIGQLYNPRTKERLIASLNPLNRQPVTLPGQSKNEHRYLDFKFNRVYTEGEITRVLVGVSDVTNAVLLEQKIEQEREQNDVQLEMLSTILQADRRLVDDFVRNVKRRNTNINNTLKAPGERQAELRSKVDTIFREVHSMKGEASTLKLHGFTVLAENLENELNRLGKVATLSGEHFLGLAVHLEELMKLTQTIEDLESRLGGSSPLISGQGAAEEKHTLANYYAKFVSELAERNHKNVDFSYVGIEETHDEDTDSIVREIAVQLLRNAVVHGIETPEERQTKRKLQTGHVRMELTEQDGQYTLVLEDDGKGLDYEAIRAKAVRLGKCTEAEAANLTSKDLLALIFSPGFSTLDKSTEDAGRGVGLDIIKDRISALGGKIGVSTHAGSYTRFNFTFPKKS</sequence>
<dbReference type="GO" id="GO:0000155">
    <property type="term" value="F:phosphorelay sensor kinase activity"/>
    <property type="evidence" value="ECO:0007669"/>
    <property type="project" value="UniProtKB-ARBA"/>
</dbReference>
<dbReference type="Pfam" id="PF01627">
    <property type="entry name" value="Hpt"/>
    <property type="match status" value="1"/>
</dbReference>
<reference evidence="14 15" key="2">
    <citation type="submission" date="2017-06" db="EMBL/GenBank/DDBJ databases">
        <authorList>
            <person name="Kim H.J."/>
            <person name="Triplett B.A."/>
        </authorList>
    </citation>
    <scope>NUCLEOTIDE SEQUENCE [LARGE SCALE GENOMIC DNA]</scope>
    <source>
        <strain evidence="14">Kingella_eburonensis</strain>
    </source>
</reference>
<dbReference type="SUPFAM" id="SSF47226">
    <property type="entry name" value="Histidine-containing phosphotransfer domain, HPT domain"/>
    <property type="match status" value="1"/>
</dbReference>
<evidence type="ECO:0000256" key="2">
    <source>
        <dbReference type="ARBA" id="ARBA00012438"/>
    </source>
</evidence>
<keyword evidence="6" id="KW-0418">Kinase</keyword>
<dbReference type="STRING" id="1522312.GCA_900177895_01960"/>
<evidence type="ECO:0000313" key="14">
    <source>
        <dbReference type="EMBL" id="SNB73605.1"/>
    </source>
</evidence>
<keyword evidence="10" id="KW-0812">Transmembrane</keyword>
<evidence type="ECO:0000256" key="9">
    <source>
        <dbReference type="PROSITE-ProRule" id="PRU00110"/>
    </source>
</evidence>
<evidence type="ECO:0000259" key="11">
    <source>
        <dbReference type="PROSITE" id="PS50109"/>
    </source>
</evidence>
<evidence type="ECO:0000259" key="12">
    <source>
        <dbReference type="PROSITE" id="PS50894"/>
    </source>
</evidence>
<evidence type="ECO:0000256" key="4">
    <source>
        <dbReference type="ARBA" id="ARBA00022553"/>
    </source>
</evidence>